<protein>
    <submittedName>
        <fullName evidence="1">Membrane protein</fullName>
    </submittedName>
</protein>
<name>A0A378W1F1_NEIGO</name>
<dbReference type="AlphaFoldDB" id="A0A378W1F1"/>
<evidence type="ECO:0000313" key="1">
    <source>
        <dbReference type="EMBL" id="SUA25297.1"/>
    </source>
</evidence>
<accession>A0A378W1F1</accession>
<sequence>MAGLFVIILAALLVCGQYFLKENERQRVYQLMRI</sequence>
<dbReference type="EMBL" id="UGRI01000001">
    <property type="protein sequence ID" value="SUA25297.1"/>
    <property type="molecule type" value="Genomic_DNA"/>
</dbReference>
<proteinExistence type="predicted"/>
<organism evidence="1">
    <name type="scientific">Neisseria gonorrhoeae</name>
    <dbReference type="NCBI Taxonomy" id="485"/>
    <lineage>
        <taxon>Bacteria</taxon>
        <taxon>Pseudomonadati</taxon>
        <taxon>Pseudomonadota</taxon>
        <taxon>Betaproteobacteria</taxon>
        <taxon>Neisseriales</taxon>
        <taxon>Neisseriaceae</taxon>
        <taxon>Neisseria</taxon>
    </lineage>
</organism>
<gene>
    <name evidence="1" type="ORF">NCTC11421_03313</name>
</gene>
<reference evidence="1" key="1">
    <citation type="submission" date="2018-06" db="EMBL/GenBank/DDBJ databases">
        <authorList>
            <consortium name="Pathogen Informatics"/>
            <person name="Doyle S."/>
        </authorList>
    </citation>
    <scope>NUCLEOTIDE SEQUENCE [LARGE SCALE GENOMIC DNA]</scope>
    <source>
        <strain evidence="1">NCTC11421</strain>
    </source>
</reference>